<dbReference type="EMBL" id="DYZF01000002">
    <property type="protein sequence ID" value="HJE50376.1"/>
    <property type="molecule type" value="Genomic_DNA"/>
</dbReference>
<dbReference type="Proteomes" id="UP000712713">
    <property type="component" value="Unassembled WGS sequence"/>
</dbReference>
<dbReference type="InterPro" id="IPR000086">
    <property type="entry name" value="NUDIX_hydrolase_dom"/>
</dbReference>
<accession>A0A921JPV8</accession>
<dbReference type="InterPro" id="IPR054105">
    <property type="entry name" value="WHD_NrtR"/>
</dbReference>
<evidence type="ECO:0000313" key="3">
    <source>
        <dbReference type="Proteomes" id="UP000712713"/>
    </source>
</evidence>
<evidence type="ECO:0000259" key="1">
    <source>
        <dbReference type="PROSITE" id="PS51462"/>
    </source>
</evidence>
<dbReference type="InterPro" id="IPR036388">
    <property type="entry name" value="WH-like_DNA-bd_sf"/>
</dbReference>
<dbReference type="PANTHER" id="PTHR43736">
    <property type="entry name" value="ADP-RIBOSE PYROPHOSPHATASE"/>
    <property type="match status" value="1"/>
</dbReference>
<proteinExistence type="predicted"/>
<dbReference type="SUPFAM" id="SSF46785">
    <property type="entry name" value="Winged helix' DNA-binding domain"/>
    <property type="match status" value="1"/>
</dbReference>
<dbReference type="Gene3D" id="1.10.10.10">
    <property type="entry name" value="Winged helix-like DNA-binding domain superfamily/Winged helix DNA-binding domain"/>
    <property type="match status" value="1"/>
</dbReference>
<reference evidence="2" key="2">
    <citation type="submission" date="2021-09" db="EMBL/GenBank/DDBJ databases">
        <authorList>
            <person name="Gilroy R."/>
        </authorList>
    </citation>
    <scope>NUCLEOTIDE SEQUENCE</scope>
    <source>
        <strain evidence="2">ChiGjej3B3-7470</strain>
    </source>
</reference>
<dbReference type="InterPro" id="IPR015797">
    <property type="entry name" value="NUDIX_hydrolase-like_dom_sf"/>
</dbReference>
<dbReference type="InterPro" id="IPR036390">
    <property type="entry name" value="WH_DNA-bd_sf"/>
</dbReference>
<dbReference type="PANTHER" id="PTHR43736:SF4">
    <property type="entry name" value="SLR1690 PROTEIN"/>
    <property type="match status" value="1"/>
</dbReference>
<name>A0A921JPV8_9ACTN</name>
<feature type="domain" description="Nudix hydrolase" evidence="1">
    <location>
        <begin position="16"/>
        <end position="146"/>
    </location>
</feature>
<comment type="caution">
    <text evidence="2">The sequence shown here is derived from an EMBL/GenBank/DDBJ whole genome shotgun (WGS) entry which is preliminary data.</text>
</comment>
<protein>
    <submittedName>
        <fullName evidence="2">NUDIX domain-containing protein</fullName>
    </submittedName>
</protein>
<dbReference type="SUPFAM" id="SSF55811">
    <property type="entry name" value="Nudix"/>
    <property type="match status" value="1"/>
</dbReference>
<dbReference type="PROSITE" id="PS51462">
    <property type="entry name" value="NUDIX"/>
    <property type="match status" value="1"/>
</dbReference>
<dbReference type="CDD" id="cd18873">
    <property type="entry name" value="NUDIX_NadM_like"/>
    <property type="match status" value="1"/>
</dbReference>
<gene>
    <name evidence="2" type="ORF">K8V15_00050</name>
</gene>
<evidence type="ECO:0000313" key="2">
    <source>
        <dbReference type="EMBL" id="HJE50376.1"/>
    </source>
</evidence>
<dbReference type="Pfam" id="PF21906">
    <property type="entry name" value="WHD_NrtR"/>
    <property type="match status" value="1"/>
</dbReference>
<dbReference type="Gene3D" id="3.90.79.10">
    <property type="entry name" value="Nucleoside Triphosphate Pyrophosphohydrolase"/>
    <property type="match status" value="1"/>
</dbReference>
<reference evidence="2" key="1">
    <citation type="journal article" date="2021" name="PeerJ">
        <title>Extensive microbial diversity within the chicken gut microbiome revealed by metagenomics and culture.</title>
        <authorList>
            <person name="Gilroy R."/>
            <person name="Ravi A."/>
            <person name="Getino M."/>
            <person name="Pursley I."/>
            <person name="Horton D.L."/>
            <person name="Alikhan N.F."/>
            <person name="Baker D."/>
            <person name="Gharbi K."/>
            <person name="Hall N."/>
            <person name="Watson M."/>
            <person name="Adriaenssens E.M."/>
            <person name="Foster-Nyarko E."/>
            <person name="Jarju S."/>
            <person name="Secka A."/>
            <person name="Antonio M."/>
            <person name="Oren A."/>
            <person name="Chaudhuri R.R."/>
            <person name="La Ragione R."/>
            <person name="Hildebrand F."/>
            <person name="Pallen M.J."/>
        </authorList>
    </citation>
    <scope>NUCLEOTIDE SEQUENCE</scope>
    <source>
        <strain evidence="2">ChiGjej3B3-7470</strain>
    </source>
</reference>
<dbReference type="AlphaFoldDB" id="A0A921JPV8"/>
<sequence length="216" mass="23976">MDYEDTSGRALTDYPRPSVAVDVALLTVAPHTGLSVLLIKREGRHLHDAWQLPGTFLHEGETLADAAARALRVKVGVDGFDPLQLEVLDAPGRDDRGWVLSVAHLDVVPFDRLDVLIRDGIRLEPVRAVQGLAFDHDRIVELAVGQLRREYAHVPDPRLLLGEEFTLLELQRLHEAVAGEALPKDTFRRSMQAQLTDLGRTQPGVVGKPARLFGRR</sequence>
<dbReference type="Pfam" id="PF00293">
    <property type="entry name" value="NUDIX"/>
    <property type="match status" value="1"/>
</dbReference>
<organism evidence="2 3">
    <name type="scientific">Tessaracoccus flavescens</name>
    <dbReference type="NCBI Taxonomy" id="399497"/>
    <lineage>
        <taxon>Bacteria</taxon>
        <taxon>Bacillati</taxon>
        <taxon>Actinomycetota</taxon>
        <taxon>Actinomycetes</taxon>
        <taxon>Propionibacteriales</taxon>
        <taxon>Propionibacteriaceae</taxon>
        <taxon>Tessaracoccus</taxon>
    </lineage>
</organism>